<dbReference type="AlphaFoldDB" id="A0A8J1TRU9"/>
<reference evidence="1" key="1">
    <citation type="submission" date="2022-03" db="EMBL/GenBank/DDBJ databases">
        <authorList>
            <person name="Martin C."/>
        </authorList>
    </citation>
    <scope>NUCLEOTIDE SEQUENCE</scope>
</reference>
<dbReference type="GO" id="GO:0006139">
    <property type="term" value="P:nucleobase-containing compound metabolic process"/>
    <property type="evidence" value="ECO:0007669"/>
    <property type="project" value="InterPro"/>
</dbReference>
<dbReference type="InterPro" id="IPR012337">
    <property type="entry name" value="RNaseH-like_sf"/>
</dbReference>
<dbReference type="GO" id="GO:0003676">
    <property type="term" value="F:nucleic acid binding"/>
    <property type="evidence" value="ECO:0007669"/>
    <property type="project" value="InterPro"/>
</dbReference>
<dbReference type="Proteomes" id="UP000749559">
    <property type="component" value="Unassembled WGS sequence"/>
</dbReference>
<sequence>MSSPKNIKKRKLPGWMGVASKEESDLWKLERDFDFKVREIIRQGMVDLSLLGNQVLSTNEKWSLDNLVRHLLHRCLDKDPAGRKGDWDDWSMTDVMRKYAATDAYASLLVYNELQKRALKAS</sequence>
<dbReference type="Gene3D" id="3.30.420.10">
    <property type="entry name" value="Ribonuclease H-like superfamily/Ribonuclease H"/>
    <property type="match status" value="1"/>
</dbReference>
<organism evidence="1 2">
    <name type="scientific">Owenia fusiformis</name>
    <name type="common">Polychaete worm</name>
    <dbReference type="NCBI Taxonomy" id="6347"/>
    <lineage>
        <taxon>Eukaryota</taxon>
        <taxon>Metazoa</taxon>
        <taxon>Spiralia</taxon>
        <taxon>Lophotrochozoa</taxon>
        <taxon>Annelida</taxon>
        <taxon>Polychaeta</taxon>
        <taxon>Sedentaria</taxon>
        <taxon>Canalipalpata</taxon>
        <taxon>Sabellida</taxon>
        <taxon>Oweniida</taxon>
        <taxon>Oweniidae</taxon>
        <taxon>Owenia</taxon>
    </lineage>
</organism>
<gene>
    <name evidence="1" type="ORF">OFUS_LOCUS3408</name>
</gene>
<evidence type="ECO:0000313" key="2">
    <source>
        <dbReference type="Proteomes" id="UP000749559"/>
    </source>
</evidence>
<dbReference type="InterPro" id="IPR002562">
    <property type="entry name" value="3'-5'_exonuclease_dom"/>
</dbReference>
<comment type="caution">
    <text evidence="1">The sequence shown here is derived from an EMBL/GenBank/DDBJ whole genome shotgun (WGS) entry which is preliminary data.</text>
</comment>
<dbReference type="OrthoDB" id="10261556at2759"/>
<evidence type="ECO:0000313" key="1">
    <source>
        <dbReference type="EMBL" id="CAH1776212.1"/>
    </source>
</evidence>
<dbReference type="SUPFAM" id="SSF53098">
    <property type="entry name" value="Ribonuclease H-like"/>
    <property type="match status" value="1"/>
</dbReference>
<name>A0A8J1TRU9_OWEFU</name>
<keyword evidence="2" id="KW-1185">Reference proteome</keyword>
<dbReference type="GO" id="GO:0008408">
    <property type="term" value="F:3'-5' exonuclease activity"/>
    <property type="evidence" value="ECO:0007669"/>
    <property type="project" value="InterPro"/>
</dbReference>
<dbReference type="Pfam" id="PF01612">
    <property type="entry name" value="DNA_pol_A_exo1"/>
    <property type="match status" value="1"/>
</dbReference>
<accession>A0A8J1TRU9</accession>
<protein>
    <submittedName>
        <fullName evidence="1">Uncharacterized protein</fullName>
    </submittedName>
</protein>
<proteinExistence type="predicted"/>
<dbReference type="EMBL" id="CAIIXF020000001">
    <property type="protein sequence ID" value="CAH1776212.1"/>
    <property type="molecule type" value="Genomic_DNA"/>
</dbReference>
<dbReference type="InterPro" id="IPR036397">
    <property type="entry name" value="RNaseH_sf"/>
</dbReference>